<keyword evidence="1 8" id="KW-0808">Transferase</keyword>
<dbReference type="SMART" id="SM00356">
    <property type="entry name" value="ZnF_C3H1"/>
    <property type="match status" value="2"/>
</dbReference>
<organism evidence="8 9">
    <name type="scientific">Basidiobolus ranarum</name>
    <dbReference type="NCBI Taxonomy" id="34480"/>
    <lineage>
        <taxon>Eukaryota</taxon>
        <taxon>Fungi</taxon>
        <taxon>Fungi incertae sedis</taxon>
        <taxon>Zoopagomycota</taxon>
        <taxon>Entomophthoromycotina</taxon>
        <taxon>Basidiobolomycetes</taxon>
        <taxon>Basidiobolales</taxon>
        <taxon>Basidiobolaceae</taxon>
        <taxon>Basidiobolus</taxon>
    </lineage>
</organism>
<feature type="zinc finger region" description="C3H1-type" evidence="5">
    <location>
        <begin position="14"/>
        <end position="41"/>
    </location>
</feature>
<feature type="domain" description="C3H1-type" evidence="7">
    <location>
        <begin position="158"/>
        <end position="187"/>
    </location>
</feature>
<dbReference type="Pfam" id="PF00097">
    <property type="entry name" value="zf-C3HC4"/>
    <property type="match status" value="1"/>
</dbReference>
<dbReference type="EC" id="2.3.2.27" evidence="8"/>
<dbReference type="GO" id="GO:0061630">
    <property type="term" value="F:ubiquitin protein ligase activity"/>
    <property type="evidence" value="ECO:0007669"/>
    <property type="project" value="UniProtKB-EC"/>
</dbReference>
<keyword evidence="8" id="KW-0012">Acyltransferase</keyword>
<accession>A0ABR2VLD2</accession>
<evidence type="ECO:0000313" key="8">
    <source>
        <dbReference type="EMBL" id="KAK9674863.1"/>
    </source>
</evidence>
<dbReference type="SUPFAM" id="SSF57850">
    <property type="entry name" value="RING/U-box"/>
    <property type="match status" value="1"/>
</dbReference>
<dbReference type="EMBL" id="JASJQH010009934">
    <property type="protein sequence ID" value="KAK9674863.1"/>
    <property type="molecule type" value="Genomic_DNA"/>
</dbReference>
<evidence type="ECO:0000256" key="2">
    <source>
        <dbReference type="ARBA" id="ARBA00022723"/>
    </source>
</evidence>
<keyword evidence="4 5" id="KW-0862">Zinc</keyword>
<dbReference type="PROSITE" id="PS50089">
    <property type="entry name" value="ZF_RING_2"/>
    <property type="match status" value="1"/>
</dbReference>
<comment type="caution">
    <text evidence="8">The sequence shown here is derived from an EMBL/GenBank/DDBJ whole genome shotgun (WGS) entry which is preliminary data.</text>
</comment>
<feature type="domain" description="RING-type" evidence="6">
    <location>
        <begin position="79"/>
        <end position="129"/>
    </location>
</feature>
<evidence type="ECO:0000259" key="7">
    <source>
        <dbReference type="PROSITE" id="PS50103"/>
    </source>
</evidence>
<feature type="zinc finger region" description="C3H1-type" evidence="5">
    <location>
        <begin position="158"/>
        <end position="187"/>
    </location>
</feature>
<evidence type="ECO:0000256" key="3">
    <source>
        <dbReference type="ARBA" id="ARBA00022771"/>
    </source>
</evidence>
<dbReference type="PROSITE" id="PS50103">
    <property type="entry name" value="ZF_C3H1"/>
    <property type="match status" value="2"/>
</dbReference>
<name>A0ABR2VLD2_9FUNG</name>
<evidence type="ECO:0000256" key="4">
    <source>
        <dbReference type="ARBA" id="ARBA00022833"/>
    </source>
</evidence>
<reference evidence="8 9" key="1">
    <citation type="submission" date="2023-04" db="EMBL/GenBank/DDBJ databases">
        <title>Genome of Basidiobolus ranarum AG-B5.</title>
        <authorList>
            <person name="Stajich J.E."/>
            <person name="Carter-House D."/>
            <person name="Gryganskyi A."/>
        </authorList>
    </citation>
    <scope>NUCLEOTIDE SEQUENCE [LARGE SCALE GENOMIC DNA]</scope>
    <source>
        <strain evidence="8 9">AG-B5</strain>
    </source>
</reference>
<dbReference type="Proteomes" id="UP001479436">
    <property type="component" value="Unassembled WGS sequence"/>
</dbReference>
<evidence type="ECO:0000256" key="1">
    <source>
        <dbReference type="ARBA" id="ARBA00022679"/>
    </source>
</evidence>
<keyword evidence="3 5" id="KW-0863">Zinc-finger</keyword>
<dbReference type="InterPro" id="IPR013083">
    <property type="entry name" value="Znf_RING/FYVE/PHD"/>
</dbReference>
<protein>
    <submittedName>
        <fullName evidence="8">E3 ubiquitin-protein ligase makorin-1</fullName>
        <ecNumber evidence="8">2.3.2.27</ecNumber>
    </submittedName>
</protein>
<proteinExistence type="predicted"/>
<dbReference type="PANTHER" id="PTHR11224">
    <property type="entry name" value="MAKORIN-RELATED"/>
    <property type="match status" value="1"/>
</dbReference>
<gene>
    <name evidence="8" type="primary">MKRN1_4</name>
    <name evidence="8" type="ORF">K7432_016829</name>
</gene>
<keyword evidence="9" id="KW-1185">Reference proteome</keyword>
<dbReference type="SMART" id="SM00184">
    <property type="entry name" value="RING"/>
    <property type="match status" value="1"/>
</dbReference>
<dbReference type="InterPro" id="IPR000571">
    <property type="entry name" value="Znf_CCCH"/>
</dbReference>
<sequence>VDHSGIQSYTREFFQKLPLCPSGVTGNCQYEPNCQFIHGAPCPSCSKFVLHPYHTPQQHQAHITECISKNSHQSADIKCGICHEIVLSKPDGCFGILNCEHPFCINCIQEWQANQSQENEPAAGCPQCHEISHVIIPSTTWTVERAQKQHLFNEYKYKLSKTPCKHFNSPEKQCPFGNSCLYAHESLPLRNNGSSFYTKSPQKIQTTKEVIRALGSPTLSDVIGKCDISRS</sequence>
<dbReference type="InterPro" id="IPR001841">
    <property type="entry name" value="Znf_RING"/>
</dbReference>
<evidence type="ECO:0000256" key="5">
    <source>
        <dbReference type="PROSITE-ProRule" id="PRU00723"/>
    </source>
</evidence>
<feature type="domain" description="C3H1-type" evidence="7">
    <location>
        <begin position="14"/>
        <end position="41"/>
    </location>
</feature>
<dbReference type="PROSITE" id="PS00518">
    <property type="entry name" value="ZF_RING_1"/>
    <property type="match status" value="1"/>
</dbReference>
<dbReference type="InterPro" id="IPR045072">
    <property type="entry name" value="MKRN-like"/>
</dbReference>
<evidence type="ECO:0000259" key="6">
    <source>
        <dbReference type="PROSITE" id="PS50089"/>
    </source>
</evidence>
<keyword evidence="2 5" id="KW-0479">Metal-binding</keyword>
<feature type="non-terminal residue" evidence="8">
    <location>
        <position position="1"/>
    </location>
</feature>
<dbReference type="InterPro" id="IPR017907">
    <property type="entry name" value="Znf_RING_CS"/>
</dbReference>
<dbReference type="InterPro" id="IPR018957">
    <property type="entry name" value="Znf_C3HC4_RING-type"/>
</dbReference>
<evidence type="ECO:0000313" key="9">
    <source>
        <dbReference type="Proteomes" id="UP001479436"/>
    </source>
</evidence>
<dbReference type="PANTHER" id="PTHR11224:SF10">
    <property type="entry name" value="IP09428P-RELATED"/>
    <property type="match status" value="1"/>
</dbReference>
<dbReference type="Gene3D" id="3.30.40.10">
    <property type="entry name" value="Zinc/RING finger domain, C3HC4 (zinc finger)"/>
    <property type="match status" value="1"/>
</dbReference>